<dbReference type="Gene3D" id="3.40.1500.20">
    <property type="match status" value="1"/>
</dbReference>
<evidence type="ECO:0000313" key="1">
    <source>
        <dbReference type="Proteomes" id="UP000228380"/>
    </source>
</evidence>
<dbReference type="AlphaFoldDB" id="A0A8B7BNW7"/>
<protein>
    <submittedName>
        <fullName evidence="2">Red chlorophyll catabolite reductase</fullName>
    </submittedName>
</protein>
<dbReference type="PANTHER" id="PTHR34685:SF2">
    <property type="entry name" value="RED CHLOROPHYLL CATABOLITE REDUCTASE, CHLOROPLASTIC"/>
    <property type="match status" value="1"/>
</dbReference>
<reference evidence="2" key="2">
    <citation type="submission" date="2025-08" db="UniProtKB">
        <authorList>
            <consortium name="RefSeq"/>
        </authorList>
    </citation>
    <scope>IDENTIFICATION</scope>
    <source>
        <tissue evidence="2">Young leaves</tissue>
    </source>
</reference>
<dbReference type="PANTHER" id="PTHR34685">
    <property type="entry name" value="RED CHLOROPHYLL CATABOLITE REDUCTASE, CHLOROPLASTIC"/>
    <property type="match status" value="1"/>
</dbReference>
<keyword evidence="1" id="KW-1185">Reference proteome</keyword>
<reference evidence="1" key="1">
    <citation type="journal article" date="2019" name="Nat. Commun.">
        <title>Genome-wide association mapping of date palm fruit traits.</title>
        <authorList>
            <person name="Hazzouri K.M."/>
            <person name="Gros-Balthazard M."/>
            <person name="Flowers J.M."/>
            <person name="Copetti D."/>
            <person name="Lemansour A."/>
            <person name="Lebrun M."/>
            <person name="Masmoudi K."/>
            <person name="Ferrand S."/>
            <person name="Dhar M.I."/>
            <person name="Fresquez Z.A."/>
            <person name="Rosas U."/>
            <person name="Zhang J."/>
            <person name="Talag J."/>
            <person name="Lee S."/>
            <person name="Kudrna D."/>
            <person name="Powell R.F."/>
            <person name="Leitch I.J."/>
            <person name="Krueger R.R."/>
            <person name="Wing R.A."/>
            <person name="Amiri K.M.A."/>
            <person name="Purugganan M.D."/>
        </authorList>
    </citation>
    <scope>NUCLEOTIDE SEQUENCE [LARGE SCALE GENOMIC DNA]</scope>
    <source>
        <strain evidence="1">cv. Khalas</strain>
    </source>
</reference>
<dbReference type="GO" id="GO:0015996">
    <property type="term" value="P:chlorophyll catabolic process"/>
    <property type="evidence" value="ECO:0007669"/>
    <property type="project" value="TreeGrafter"/>
</dbReference>
<dbReference type="GO" id="GO:0051743">
    <property type="term" value="F:red chlorophyll catabolite reductase activity"/>
    <property type="evidence" value="ECO:0007669"/>
    <property type="project" value="InterPro"/>
</dbReference>
<dbReference type="GO" id="GO:0009507">
    <property type="term" value="C:chloroplast"/>
    <property type="evidence" value="ECO:0007669"/>
    <property type="project" value="TreeGrafter"/>
</dbReference>
<dbReference type="RefSeq" id="XP_008782223.2">
    <property type="nucleotide sequence ID" value="XM_008784001.4"/>
</dbReference>
<accession>A0A8B7BNW7</accession>
<dbReference type="InterPro" id="IPR009439">
    <property type="entry name" value="RCC_reductase"/>
</dbReference>
<sequence length="316" mass="34881">MLALSHHPFLRHLPPPLSSSSSSLPSFLTPNSVKRFGAVRASMDQPAAASQVMGFPHLPPPHRDLMVDLLSTIEARLGPHLLPSVVPSDVLSFQGQGGASRGALDIRSGGQDSSVDFILESWLHCKVPSGSLNITTLFAFLKASTDAPHLLMEFIQGSPTSLILFMDLLPRKDLVLHPDYLDEFYQNTNVDKVRQELENVPQVLPYRSSSLYIRSVLSPTAVAVQINCGAEGESAMEEIMRVQLDSVAKEIMRIWLDKCARSIKQLGETERADLLRRDTLIKNKTVEIDLAANLPRLFGPDVANRVVEAIQKAYRI</sequence>
<dbReference type="Pfam" id="PF06405">
    <property type="entry name" value="RCC_reductase"/>
    <property type="match status" value="1"/>
</dbReference>
<dbReference type="GeneID" id="103701815"/>
<evidence type="ECO:0000313" key="2">
    <source>
        <dbReference type="RefSeq" id="XP_008782223.2"/>
    </source>
</evidence>
<gene>
    <name evidence="2" type="primary">LOC103701815</name>
</gene>
<dbReference type="Proteomes" id="UP000228380">
    <property type="component" value="Chromosome 9"/>
</dbReference>
<name>A0A8B7BNW7_PHODC</name>
<dbReference type="OrthoDB" id="26525at2759"/>
<proteinExistence type="predicted"/>
<organism evidence="1 2">
    <name type="scientific">Phoenix dactylifera</name>
    <name type="common">Date palm</name>
    <dbReference type="NCBI Taxonomy" id="42345"/>
    <lineage>
        <taxon>Eukaryota</taxon>
        <taxon>Viridiplantae</taxon>
        <taxon>Streptophyta</taxon>
        <taxon>Embryophyta</taxon>
        <taxon>Tracheophyta</taxon>
        <taxon>Spermatophyta</taxon>
        <taxon>Magnoliopsida</taxon>
        <taxon>Liliopsida</taxon>
        <taxon>Arecaceae</taxon>
        <taxon>Coryphoideae</taxon>
        <taxon>Phoeniceae</taxon>
        <taxon>Phoenix</taxon>
    </lineage>
</organism>
<dbReference type="KEGG" id="pda:103701815"/>